<dbReference type="PRINTS" id="PR00081">
    <property type="entry name" value="GDHRDH"/>
</dbReference>
<dbReference type="PANTHER" id="PTHR43669:SF12">
    <property type="entry name" value="BLR5618 PROTEIN"/>
    <property type="match status" value="1"/>
</dbReference>
<dbReference type="RefSeq" id="WP_176067243.1">
    <property type="nucleotide sequence ID" value="NZ_JABWMJ010000002.1"/>
</dbReference>
<proteinExistence type="inferred from homology"/>
<dbReference type="Pfam" id="PF00106">
    <property type="entry name" value="adh_short"/>
    <property type="match status" value="1"/>
</dbReference>
<keyword evidence="2" id="KW-0560">Oxidoreductase</keyword>
<dbReference type="PROSITE" id="PS00061">
    <property type="entry name" value="ADH_SHORT"/>
    <property type="match status" value="1"/>
</dbReference>
<dbReference type="InterPro" id="IPR036291">
    <property type="entry name" value="NAD(P)-bd_dom_sf"/>
</dbReference>
<dbReference type="PANTHER" id="PTHR43669">
    <property type="entry name" value="5-KETO-D-GLUCONATE 5-REDUCTASE"/>
    <property type="match status" value="1"/>
</dbReference>
<accession>A0A7Y6NLJ0</accession>
<comment type="similarity">
    <text evidence="1 3">Belongs to the short-chain dehydrogenases/reductases (SDR) family.</text>
</comment>
<sequence>MVDAASPNPAPRVALVTGAGSGIGRASALALLAAGWHVVLTGRRADALEATRAAAGDAAGRTLAAPADLSDPDAVAALFQRVEATFGRLDLLFNNAGSGAPPVPLDELTPAQWRSVVGINLDAAFYCTQQAFRIMKRQSPRGGRIINNGSISAYAPRPLSAPYTATKHAITGLTKATALDGRAHDIACGQIDIGNAATDMTERMASGVLQADGSMRVEPRMDVAHVADAIVHMASLPLESNVLFMTVMATKMPFVGRG</sequence>
<name>A0A7Y6NLJ0_9BURK</name>
<evidence type="ECO:0000256" key="3">
    <source>
        <dbReference type="RuleBase" id="RU000363"/>
    </source>
</evidence>
<evidence type="ECO:0000256" key="2">
    <source>
        <dbReference type="ARBA" id="ARBA00023002"/>
    </source>
</evidence>
<dbReference type="Gene3D" id="3.40.50.720">
    <property type="entry name" value="NAD(P)-binding Rossmann-like Domain"/>
    <property type="match status" value="1"/>
</dbReference>
<dbReference type="FunFam" id="3.40.50.720:FF:000084">
    <property type="entry name" value="Short-chain dehydrogenase reductase"/>
    <property type="match status" value="1"/>
</dbReference>
<dbReference type="GO" id="GO:0016491">
    <property type="term" value="F:oxidoreductase activity"/>
    <property type="evidence" value="ECO:0007669"/>
    <property type="project" value="UniProtKB-KW"/>
</dbReference>
<evidence type="ECO:0000256" key="1">
    <source>
        <dbReference type="ARBA" id="ARBA00006484"/>
    </source>
</evidence>
<evidence type="ECO:0000313" key="4">
    <source>
        <dbReference type="EMBL" id="NUZ05416.1"/>
    </source>
</evidence>
<dbReference type="CDD" id="cd05233">
    <property type="entry name" value="SDR_c"/>
    <property type="match status" value="1"/>
</dbReference>
<evidence type="ECO:0000313" key="5">
    <source>
        <dbReference type="Proteomes" id="UP000529637"/>
    </source>
</evidence>
<comment type="caution">
    <text evidence="4">The sequence shown here is derived from an EMBL/GenBank/DDBJ whole genome shotgun (WGS) entry which is preliminary data.</text>
</comment>
<dbReference type="SUPFAM" id="SSF51735">
    <property type="entry name" value="NAD(P)-binding Rossmann-fold domains"/>
    <property type="match status" value="1"/>
</dbReference>
<dbReference type="InterPro" id="IPR002347">
    <property type="entry name" value="SDR_fam"/>
</dbReference>
<protein>
    <submittedName>
        <fullName evidence="4">SDR family oxidoreductase</fullName>
    </submittedName>
</protein>
<organism evidence="4 5">
    <name type="scientific">Piscinibacter koreensis</name>
    <dbReference type="NCBI Taxonomy" id="2742824"/>
    <lineage>
        <taxon>Bacteria</taxon>
        <taxon>Pseudomonadati</taxon>
        <taxon>Pseudomonadota</taxon>
        <taxon>Betaproteobacteria</taxon>
        <taxon>Burkholderiales</taxon>
        <taxon>Sphaerotilaceae</taxon>
        <taxon>Piscinibacter</taxon>
    </lineage>
</organism>
<keyword evidence="5" id="KW-1185">Reference proteome</keyword>
<dbReference type="InterPro" id="IPR020904">
    <property type="entry name" value="Sc_DH/Rdtase_CS"/>
</dbReference>
<dbReference type="PRINTS" id="PR00080">
    <property type="entry name" value="SDRFAMILY"/>
</dbReference>
<dbReference type="Proteomes" id="UP000529637">
    <property type="component" value="Unassembled WGS sequence"/>
</dbReference>
<gene>
    <name evidence="4" type="ORF">HQN59_06530</name>
</gene>
<reference evidence="4 5" key="1">
    <citation type="submission" date="2020-06" db="EMBL/GenBank/DDBJ databases">
        <title>Schlegella sp. ID0723 isolated from air conditioner.</title>
        <authorList>
            <person name="Kim D.Y."/>
            <person name="Kim D.-U."/>
        </authorList>
    </citation>
    <scope>NUCLEOTIDE SEQUENCE [LARGE SCALE GENOMIC DNA]</scope>
    <source>
        <strain evidence="4 5">ID0723</strain>
    </source>
</reference>
<dbReference type="AlphaFoldDB" id="A0A7Y6NLJ0"/>
<dbReference type="EMBL" id="JABWMJ010000002">
    <property type="protein sequence ID" value="NUZ05416.1"/>
    <property type="molecule type" value="Genomic_DNA"/>
</dbReference>